<accession>A0A922L537</accession>
<feature type="region of interest" description="Disordered" evidence="8">
    <location>
        <begin position="346"/>
        <end position="374"/>
    </location>
</feature>
<evidence type="ECO:0000256" key="8">
    <source>
        <dbReference type="SAM" id="MobiDB-lite"/>
    </source>
</evidence>
<evidence type="ECO:0000256" key="2">
    <source>
        <dbReference type="ARBA" id="ARBA00009557"/>
    </source>
</evidence>
<keyword evidence="3" id="KW-0963">Cytoplasm</keyword>
<comment type="subcellular location">
    <subcellularLocation>
        <location evidence="1">Cytoplasm</location>
        <location evidence="1">Cytoskeleton</location>
    </subcellularLocation>
</comment>
<dbReference type="GO" id="GO:0010591">
    <property type="term" value="P:regulation of lamellipodium assembly"/>
    <property type="evidence" value="ECO:0007669"/>
    <property type="project" value="TreeGrafter"/>
</dbReference>
<sequence length="374" mass="44345">MDLGLIKPNNELDGHLKQARESGNKYRWLLIMIDRQKCQMTLENKFIKQKDWKNDYQRFYNQINRDDNRPFFLLIHLDADDINWLLIHMSPPKSDVKQKMVAASTKATLKNSFGSPLITMDLFIEDFDDLSVEKIYDQIQTRQHDKRQVQTLQELEHQKQQELEVMHKIEHCNLGRSGGALHFNCLLDQTAEMELKNFQQGHHCCIRFIMSNDFSKVVYDGKLTLDYCPLLSKRWDYKRSDEHGQMLLPEHFQPGYIIFRFRHFNPLDDYGESEERFVMISYVPSDNTLPAKLRFSYSVNLNSMVEKMNDKLDNHVKYFEAGSLDEVTVLRIFYLLYPSLDTDMHEQKQQNEMAPPLKFDKPLARGRGPRRIIR</sequence>
<comment type="subunit">
    <text evidence="7">Interacts with G-actin; ADP-actin form.</text>
</comment>
<dbReference type="PANTHER" id="PTHR13759:SF1">
    <property type="entry name" value="TWINFILIN"/>
    <property type="match status" value="1"/>
</dbReference>
<dbReference type="EMBL" id="ASGP02000002">
    <property type="protein sequence ID" value="KAH9520691.1"/>
    <property type="molecule type" value="Genomic_DNA"/>
</dbReference>
<dbReference type="PANTHER" id="PTHR13759">
    <property type="entry name" value="TWINFILIN"/>
    <property type="match status" value="1"/>
</dbReference>
<dbReference type="Proteomes" id="UP000790347">
    <property type="component" value="Unassembled WGS sequence"/>
</dbReference>
<protein>
    <submittedName>
        <fullName evidence="10">Twinfilin-1</fullName>
    </submittedName>
</protein>
<dbReference type="Pfam" id="PF00241">
    <property type="entry name" value="Cofilin_ADF"/>
    <property type="match status" value="2"/>
</dbReference>
<evidence type="ECO:0000313" key="11">
    <source>
        <dbReference type="Proteomes" id="UP000790347"/>
    </source>
</evidence>
<proteinExistence type="inferred from homology"/>
<keyword evidence="11" id="KW-1185">Reference proteome</keyword>
<dbReference type="SMART" id="SM00102">
    <property type="entry name" value="ADF"/>
    <property type="match status" value="1"/>
</dbReference>
<evidence type="ECO:0000256" key="4">
    <source>
        <dbReference type="ARBA" id="ARBA00022737"/>
    </source>
</evidence>
<evidence type="ECO:0000256" key="7">
    <source>
        <dbReference type="ARBA" id="ARBA00038532"/>
    </source>
</evidence>
<name>A0A922L537_DERFA</name>
<gene>
    <name evidence="10" type="primary">TWF1</name>
    <name evidence="10" type="ORF">DERF_004384</name>
</gene>
<dbReference type="Gene3D" id="3.40.20.10">
    <property type="entry name" value="Severin"/>
    <property type="match status" value="2"/>
</dbReference>
<dbReference type="InterPro" id="IPR029006">
    <property type="entry name" value="ADF-H/Gelsolin-like_dom_sf"/>
</dbReference>
<keyword evidence="6" id="KW-0206">Cytoskeleton</keyword>
<reference evidence="10" key="2">
    <citation type="journal article" date="2022" name="Res Sq">
        <title>Comparative Genomics Reveals Insights into the Divergent Evolution of Astigmatic Mites and Household Pest Adaptations.</title>
        <authorList>
            <person name="Xiong Q."/>
            <person name="Wan A.T.-Y."/>
            <person name="Liu X.-Y."/>
            <person name="Fung C.S.-H."/>
            <person name="Xiao X."/>
            <person name="Malainual N."/>
            <person name="Hou J."/>
            <person name="Wang L."/>
            <person name="Wang M."/>
            <person name="Yang K."/>
            <person name="Cui Y."/>
            <person name="Leung E."/>
            <person name="Nong W."/>
            <person name="Shin S.-K."/>
            <person name="Au S."/>
            <person name="Jeong K.Y."/>
            <person name="Chew F.T."/>
            <person name="Hui J."/>
            <person name="Leung T.F."/>
            <person name="Tungtrongchitr A."/>
            <person name="Zhong N."/>
            <person name="Liu Z."/>
            <person name="Tsui S."/>
        </authorList>
    </citation>
    <scope>NUCLEOTIDE SEQUENCE</scope>
    <source>
        <strain evidence="10">Derf</strain>
        <tissue evidence="10">Whole organism</tissue>
    </source>
</reference>
<keyword evidence="4" id="KW-0677">Repeat</keyword>
<dbReference type="GO" id="GO:0010976">
    <property type="term" value="P:positive regulation of neuron projection development"/>
    <property type="evidence" value="ECO:0007669"/>
    <property type="project" value="TreeGrafter"/>
</dbReference>
<dbReference type="PROSITE" id="PS51263">
    <property type="entry name" value="ADF_H"/>
    <property type="match status" value="1"/>
</dbReference>
<dbReference type="GO" id="GO:0030016">
    <property type="term" value="C:myofibril"/>
    <property type="evidence" value="ECO:0007669"/>
    <property type="project" value="TreeGrafter"/>
</dbReference>
<evidence type="ECO:0000256" key="6">
    <source>
        <dbReference type="ARBA" id="ARBA00023212"/>
    </source>
</evidence>
<evidence type="ECO:0000256" key="5">
    <source>
        <dbReference type="ARBA" id="ARBA00023203"/>
    </source>
</evidence>
<organism evidence="10 11">
    <name type="scientific">Dermatophagoides farinae</name>
    <name type="common">American house dust mite</name>
    <dbReference type="NCBI Taxonomy" id="6954"/>
    <lineage>
        <taxon>Eukaryota</taxon>
        <taxon>Metazoa</taxon>
        <taxon>Ecdysozoa</taxon>
        <taxon>Arthropoda</taxon>
        <taxon>Chelicerata</taxon>
        <taxon>Arachnida</taxon>
        <taxon>Acari</taxon>
        <taxon>Acariformes</taxon>
        <taxon>Sarcoptiformes</taxon>
        <taxon>Astigmata</taxon>
        <taxon>Psoroptidia</taxon>
        <taxon>Analgoidea</taxon>
        <taxon>Pyroglyphidae</taxon>
        <taxon>Dermatophagoidinae</taxon>
        <taxon>Dermatophagoides</taxon>
    </lineage>
</organism>
<evidence type="ECO:0000256" key="3">
    <source>
        <dbReference type="ARBA" id="ARBA00022490"/>
    </source>
</evidence>
<dbReference type="AlphaFoldDB" id="A0A922L537"/>
<evidence type="ECO:0000313" key="10">
    <source>
        <dbReference type="EMBL" id="KAH9520691.1"/>
    </source>
</evidence>
<evidence type="ECO:0000259" key="9">
    <source>
        <dbReference type="PROSITE" id="PS51263"/>
    </source>
</evidence>
<dbReference type="GO" id="GO:0003785">
    <property type="term" value="F:actin monomer binding"/>
    <property type="evidence" value="ECO:0007669"/>
    <property type="project" value="TreeGrafter"/>
</dbReference>
<feature type="domain" description="ADF-H" evidence="9">
    <location>
        <begin position="4"/>
        <end position="140"/>
    </location>
</feature>
<dbReference type="InterPro" id="IPR028458">
    <property type="entry name" value="Twinfilin"/>
</dbReference>
<reference evidence="10" key="1">
    <citation type="submission" date="2013-05" db="EMBL/GenBank/DDBJ databases">
        <authorList>
            <person name="Yim A.K.Y."/>
            <person name="Chan T.F."/>
            <person name="Ji K.M."/>
            <person name="Liu X.Y."/>
            <person name="Zhou J.W."/>
            <person name="Li R.Q."/>
            <person name="Yang K.Y."/>
            <person name="Li J."/>
            <person name="Li M."/>
            <person name="Law P.T.W."/>
            <person name="Wu Y.L."/>
            <person name="Cai Z.L."/>
            <person name="Qin H."/>
            <person name="Bao Y."/>
            <person name="Leung R.K.K."/>
            <person name="Ng P.K.S."/>
            <person name="Zou J."/>
            <person name="Zhong X.J."/>
            <person name="Ran P.X."/>
            <person name="Zhong N.S."/>
            <person name="Liu Z.G."/>
            <person name="Tsui S.K.W."/>
        </authorList>
    </citation>
    <scope>NUCLEOTIDE SEQUENCE</scope>
    <source>
        <strain evidence="10">Derf</strain>
        <tissue evidence="10">Whole organism</tissue>
    </source>
</reference>
<dbReference type="GO" id="GO:0030042">
    <property type="term" value="P:actin filament depolymerization"/>
    <property type="evidence" value="ECO:0007669"/>
    <property type="project" value="TreeGrafter"/>
</dbReference>
<dbReference type="GO" id="GO:0051016">
    <property type="term" value="P:barbed-end actin filament capping"/>
    <property type="evidence" value="ECO:0007669"/>
    <property type="project" value="TreeGrafter"/>
</dbReference>
<comment type="caution">
    <text evidence="10">The sequence shown here is derived from an EMBL/GenBank/DDBJ whole genome shotgun (WGS) entry which is preliminary data.</text>
</comment>
<evidence type="ECO:0000256" key="1">
    <source>
        <dbReference type="ARBA" id="ARBA00004245"/>
    </source>
</evidence>
<dbReference type="InterPro" id="IPR002108">
    <property type="entry name" value="ADF-H"/>
</dbReference>
<dbReference type="SUPFAM" id="SSF55753">
    <property type="entry name" value="Actin depolymerizing proteins"/>
    <property type="match status" value="2"/>
</dbReference>
<comment type="similarity">
    <text evidence="2">Belongs to the actin-binding proteins ADF family. Twinfilin subfamily.</text>
</comment>
<dbReference type="GO" id="GO:0051015">
    <property type="term" value="F:actin filament binding"/>
    <property type="evidence" value="ECO:0007669"/>
    <property type="project" value="TreeGrafter"/>
</dbReference>
<keyword evidence="5" id="KW-0009">Actin-binding</keyword>
<dbReference type="GO" id="GO:0005884">
    <property type="term" value="C:actin filament"/>
    <property type="evidence" value="ECO:0007669"/>
    <property type="project" value="TreeGrafter"/>
</dbReference>